<dbReference type="EMBL" id="AOFQ01000050">
    <property type="protein sequence ID" value="ESQ98513.1"/>
    <property type="molecule type" value="Genomic_DNA"/>
</dbReference>
<dbReference type="InterPro" id="IPR032092">
    <property type="entry name" value="PilW"/>
</dbReference>
<dbReference type="GO" id="GO:0043683">
    <property type="term" value="P:type IV pilus assembly"/>
    <property type="evidence" value="ECO:0007669"/>
    <property type="project" value="InterPro"/>
</dbReference>
<keyword evidence="1" id="KW-0472">Membrane</keyword>
<accession>V4QF61</accession>
<dbReference type="PATRIC" id="fig|1263865.4.peg.3041"/>
<dbReference type="AlphaFoldDB" id="V4QF61"/>
<keyword evidence="1" id="KW-1133">Transmembrane helix</keyword>
<protein>
    <submittedName>
        <fullName evidence="2">Pilus assembly protein PilW</fullName>
    </submittedName>
</protein>
<evidence type="ECO:0000256" key="1">
    <source>
        <dbReference type="SAM" id="Phobius"/>
    </source>
</evidence>
<feature type="transmembrane region" description="Helical" evidence="1">
    <location>
        <begin position="12"/>
        <end position="31"/>
    </location>
</feature>
<evidence type="ECO:0000313" key="3">
    <source>
        <dbReference type="Proteomes" id="UP000017822"/>
    </source>
</evidence>
<organism evidence="2 3">
    <name type="scientific">Stutzerimonas chloritidismutans AW-1</name>
    <dbReference type="NCBI Taxonomy" id="1263865"/>
    <lineage>
        <taxon>Bacteria</taxon>
        <taxon>Pseudomonadati</taxon>
        <taxon>Pseudomonadota</taxon>
        <taxon>Gammaproteobacteria</taxon>
        <taxon>Pseudomonadales</taxon>
        <taxon>Pseudomonadaceae</taxon>
        <taxon>Stutzerimonas</taxon>
    </lineage>
</organism>
<reference evidence="2 3" key="1">
    <citation type="submission" date="2013-07" db="EMBL/GenBank/DDBJ databases">
        <authorList>
            <person name="Schaap P.J."/>
            <person name="Mehboob F."/>
            <person name="Oosterkamp M.J."/>
            <person name="de Vos W.M."/>
            <person name="Stams A.J.M."/>
            <person name="Koehorst J.J."/>
        </authorList>
    </citation>
    <scope>NUCLEOTIDE SEQUENCE [LARGE SCALE GENOMIC DNA]</scope>
    <source>
        <strain evidence="2 3">AW-1</strain>
    </source>
</reference>
<sequence length="280" mass="30425">MKYTFGLSMVELLIALAISSFLVLGITQVYIDNKRNYAYQQNQAVNIENSRFAALVINDYLGKAGYRRSPSALLETVFPALTASGDCLAFNAGHAATGLDPNVGTGFCIRYQPQISGELDCQGAASPVVYDVAFPSLPPDESDLTVLAFKYEPGSGGELQDGRLLCKSLNANSPQYGEVLRGIADLRLDFGVGSTGMLEKQITTFISQADWTPTSGAIRSVRYALLLASRTRQRDADDSKVLADWLADASADTKTRLEEADNRRIYQMAAATQTIRNLMP</sequence>
<name>V4QF61_STUCH</name>
<gene>
    <name evidence="2" type="ORF">F753_15785</name>
</gene>
<dbReference type="Pfam" id="PF16074">
    <property type="entry name" value="PilW"/>
    <property type="match status" value="1"/>
</dbReference>
<comment type="caution">
    <text evidence="2">The sequence shown here is derived from an EMBL/GenBank/DDBJ whole genome shotgun (WGS) entry which is preliminary data.</text>
</comment>
<evidence type="ECO:0000313" key="2">
    <source>
        <dbReference type="EMBL" id="ESQ98513.1"/>
    </source>
</evidence>
<dbReference type="Proteomes" id="UP000017822">
    <property type="component" value="Unassembled WGS sequence"/>
</dbReference>
<proteinExistence type="predicted"/>
<keyword evidence="1" id="KW-0812">Transmembrane</keyword>